<dbReference type="AlphaFoldDB" id="A0A0K2V1C1"/>
<keyword evidence="1" id="KW-0812">Transmembrane</keyword>
<keyword evidence="1" id="KW-1133">Transmembrane helix</keyword>
<dbReference type="EMBL" id="HACA01026923">
    <property type="protein sequence ID" value="CDW44284.1"/>
    <property type="molecule type" value="Transcribed_RNA"/>
</dbReference>
<evidence type="ECO:0000256" key="1">
    <source>
        <dbReference type="SAM" id="Phobius"/>
    </source>
</evidence>
<keyword evidence="1" id="KW-0472">Membrane</keyword>
<feature type="transmembrane region" description="Helical" evidence="1">
    <location>
        <begin position="23"/>
        <end position="43"/>
    </location>
</feature>
<organism evidence="2">
    <name type="scientific">Lepeophtheirus salmonis</name>
    <name type="common">Salmon louse</name>
    <name type="synonym">Caligus salmonis</name>
    <dbReference type="NCBI Taxonomy" id="72036"/>
    <lineage>
        <taxon>Eukaryota</taxon>
        <taxon>Metazoa</taxon>
        <taxon>Ecdysozoa</taxon>
        <taxon>Arthropoda</taxon>
        <taxon>Crustacea</taxon>
        <taxon>Multicrustacea</taxon>
        <taxon>Hexanauplia</taxon>
        <taxon>Copepoda</taxon>
        <taxon>Siphonostomatoida</taxon>
        <taxon>Caligidae</taxon>
        <taxon>Lepeophtheirus</taxon>
    </lineage>
</organism>
<proteinExistence type="predicted"/>
<accession>A0A0K2V1C1</accession>
<sequence>MSNLTTSMKSQRKYGMDGNCQETYYFSPIVLWFIVIGVIHIHICESGLDSLPSLLRKDVTHH</sequence>
<name>A0A0K2V1C1_LEPSM</name>
<reference evidence="2" key="1">
    <citation type="submission" date="2014-05" db="EMBL/GenBank/DDBJ databases">
        <authorList>
            <person name="Chronopoulou M."/>
        </authorList>
    </citation>
    <scope>NUCLEOTIDE SEQUENCE</scope>
    <source>
        <tissue evidence="2">Whole organism</tissue>
    </source>
</reference>
<evidence type="ECO:0000313" key="2">
    <source>
        <dbReference type="EMBL" id="CDW44284.1"/>
    </source>
</evidence>
<protein>
    <submittedName>
        <fullName evidence="2">Uncharacterized protein</fullName>
    </submittedName>
</protein>